<protein>
    <submittedName>
        <fullName evidence="2">Uncharacterized protein</fullName>
    </submittedName>
</protein>
<dbReference type="RefSeq" id="WP_274112149.1">
    <property type="nucleotide sequence ID" value="NZ_JAPCKI010000009.1"/>
</dbReference>
<keyword evidence="3" id="KW-1185">Reference proteome</keyword>
<organism evidence="2 3">
    <name type="scientific">Acidovorax benzenivorans</name>
    <dbReference type="NCBI Taxonomy" id="2987520"/>
    <lineage>
        <taxon>Bacteria</taxon>
        <taxon>Pseudomonadati</taxon>
        <taxon>Pseudomonadota</taxon>
        <taxon>Betaproteobacteria</taxon>
        <taxon>Burkholderiales</taxon>
        <taxon>Comamonadaceae</taxon>
        <taxon>Acidovorax</taxon>
    </lineage>
</organism>
<feature type="region of interest" description="Disordered" evidence="1">
    <location>
        <begin position="1"/>
        <end position="37"/>
    </location>
</feature>
<name>A0ABT5S0S2_9BURK</name>
<proteinExistence type="predicted"/>
<dbReference type="EMBL" id="JAPCKI010000009">
    <property type="protein sequence ID" value="MDD2179031.1"/>
    <property type="molecule type" value="Genomic_DNA"/>
</dbReference>
<reference evidence="2" key="1">
    <citation type="submission" date="2022-10" db="EMBL/GenBank/DDBJ databases">
        <title>Description of microaerobic benzene degrading bacteria.</title>
        <authorList>
            <person name="Bedics A."/>
            <person name="Tancsics A."/>
            <person name="Banerjee S."/>
        </authorList>
    </citation>
    <scope>NUCLEOTIDE SEQUENCE</scope>
    <source>
        <strain evidence="2">D2M1</strain>
    </source>
</reference>
<dbReference type="Proteomes" id="UP001148932">
    <property type="component" value="Unassembled WGS sequence"/>
</dbReference>
<evidence type="ECO:0000313" key="3">
    <source>
        <dbReference type="Proteomes" id="UP001148932"/>
    </source>
</evidence>
<feature type="compositionally biased region" description="Low complexity" evidence="1">
    <location>
        <begin position="1"/>
        <end position="18"/>
    </location>
</feature>
<evidence type="ECO:0000313" key="2">
    <source>
        <dbReference type="EMBL" id="MDD2179031.1"/>
    </source>
</evidence>
<accession>A0ABT5S0S2</accession>
<evidence type="ECO:0000256" key="1">
    <source>
        <dbReference type="SAM" id="MobiDB-lite"/>
    </source>
</evidence>
<comment type="caution">
    <text evidence="2">The sequence shown here is derived from an EMBL/GenBank/DDBJ whole genome shotgun (WGS) entry which is preliminary data.</text>
</comment>
<sequence length="122" mass="12520">MLTFAAPSAPSPAETSAARLVSDPAPAPAAVQGGLPSVTGRLPNDGLCGPAGAPSSYWPCEMLNAFVLRMAAQGHCVNMSMMLGHHPYALERLSVALAVPDPALRQLALQLQPYFEAPGVGG</sequence>
<gene>
    <name evidence="2" type="ORF">OIN59_16455</name>
</gene>